<dbReference type="PANTHER" id="PTHR36899">
    <property type="entry name" value="OS04G0395700 PROTEIN"/>
    <property type="match status" value="1"/>
</dbReference>
<keyword evidence="3" id="KW-1185">Reference proteome</keyword>
<accession>A0AAP0CYL2</accession>
<evidence type="ECO:0008006" key="4">
    <source>
        <dbReference type="Google" id="ProtNLM"/>
    </source>
</evidence>
<organism evidence="2 3">
    <name type="scientific">Deinandra increscens subsp. villosa</name>
    <dbReference type="NCBI Taxonomy" id="3103831"/>
    <lineage>
        <taxon>Eukaryota</taxon>
        <taxon>Viridiplantae</taxon>
        <taxon>Streptophyta</taxon>
        <taxon>Embryophyta</taxon>
        <taxon>Tracheophyta</taxon>
        <taxon>Spermatophyta</taxon>
        <taxon>Magnoliopsida</taxon>
        <taxon>eudicotyledons</taxon>
        <taxon>Gunneridae</taxon>
        <taxon>Pentapetalae</taxon>
        <taxon>asterids</taxon>
        <taxon>campanulids</taxon>
        <taxon>Asterales</taxon>
        <taxon>Asteraceae</taxon>
        <taxon>Asteroideae</taxon>
        <taxon>Heliantheae alliance</taxon>
        <taxon>Madieae</taxon>
        <taxon>Madiinae</taxon>
        <taxon>Deinandra</taxon>
    </lineage>
</organism>
<evidence type="ECO:0000313" key="2">
    <source>
        <dbReference type="EMBL" id="KAK9061644.1"/>
    </source>
</evidence>
<gene>
    <name evidence="2" type="ORF">SSX86_018826</name>
</gene>
<feature type="compositionally biased region" description="Basic and acidic residues" evidence="1">
    <location>
        <begin position="100"/>
        <end position="120"/>
    </location>
</feature>
<name>A0AAP0CYL2_9ASTR</name>
<dbReference type="Proteomes" id="UP001408789">
    <property type="component" value="Unassembled WGS sequence"/>
</dbReference>
<dbReference type="AlphaFoldDB" id="A0AAP0CYL2"/>
<feature type="compositionally biased region" description="Acidic residues" evidence="1">
    <location>
        <begin position="121"/>
        <end position="156"/>
    </location>
</feature>
<proteinExistence type="predicted"/>
<comment type="caution">
    <text evidence="2">The sequence shown here is derived from an EMBL/GenBank/DDBJ whole genome shotgun (WGS) entry which is preliminary data.</text>
</comment>
<feature type="compositionally biased region" description="Acidic residues" evidence="1">
    <location>
        <begin position="57"/>
        <end position="92"/>
    </location>
</feature>
<protein>
    <recommendedName>
        <fullName evidence="4">Histone chaperone domain-containing protein</fullName>
    </recommendedName>
</protein>
<sequence>MAELNSNEESHVLPPKRKQTPQTLGDEESTKKLRPDNEPPAAVEEKALNNENVEKGEIEDEEEEEDYEGEDEVDSDDEDDVDGDEDEDEDEVEHSNGGGEIDRKGKGIMKDDKGKGKMIEESEDDDDDSSDDEDGGGGESDGDDDFSDDPLAEVDLDNILPSRTRRGAAPKGVRISGDEVANDKENDA</sequence>
<dbReference type="EMBL" id="JBCNJP010000019">
    <property type="protein sequence ID" value="KAK9061644.1"/>
    <property type="molecule type" value="Genomic_DNA"/>
</dbReference>
<dbReference type="PANTHER" id="PTHR36899:SF3">
    <property type="entry name" value="F13K23.8 PROTEIN"/>
    <property type="match status" value="1"/>
</dbReference>
<evidence type="ECO:0000256" key="1">
    <source>
        <dbReference type="SAM" id="MobiDB-lite"/>
    </source>
</evidence>
<evidence type="ECO:0000313" key="3">
    <source>
        <dbReference type="Proteomes" id="UP001408789"/>
    </source>
</evidence>
<feature type="region of interest" description="Disordered" evidence="1">
    <location>
        <begin position="1"/>
        <end position="188"/>
    </location>
</feature>
<feature type="compositionally biased region" description="Basic and acidic residues" evidence="1">
    <location>
        <begin position="28"/>
        <end position="56"/>
    </location>
</feature>
<reference evidence="2 3" key="1">
    <citation type="submission" date="2024-04" db="EMBL/GenBank/DDBJ databases">
        <title>The reference genome of an endangered Asteraceae, Deinandra increscens subsp. villosa, native to the Central Coast of California.</title>
        <authorList>
            <person name="Guilliams M."/>
            <person name="Hasenstab-Lehman K."/>
            <person name="Meyer R."/>
            <person name="Mcevoy S."/>
        </authorList>
    </citation>
    <scope>NUCLEOTIDE SEQUENCE [LARGE SCALE GENOMIC DNA]</scope>
    <source>
        <tissue evidence="2">Leaf</tissue>
    </source>
</reference>